<comment type="similarity">
    <text evidence="1">Belongs to the DtxR/MntR family.</text>
</comment>
<dbReference type="InterPro" id="IPR022687">
    <property type="entry name" value="HTH_DTXR"/>
</dbReference>
<dbReference type="GO" id="GO:0046914">
    <property type="term" value="F:transition metal ion binding"/>
    <property type="evidence" value="ECO:0007669"/>
    <property type="project" value="InterPro"/>
</dbReference>
<dbReference type="AlphaFoldDB" id="A0A7J3M3B1"/>
<evidence type="ECO:0000259" key="5">
    <source>
        <dbReference type="Pfam" id="PF01325"/>
    </source>
</evidence>
<protein>
    <submittedName>
        <fullName evidence="7">Metal-dependent transcriptional regulator</fullName>
    </submittedName>
</protein>
<dbReference type="EMBL" id="DSYZ01000083">
    <property type="protein sequence ID" value="HGT82845.1"/>
    <property type="molecule type" value="Genomic_DNA"/>
</dbReference>
<proteinExistence type="inferred from homology"/>
<dbReference type="InterPro" id="IPR022689">
    <property type="entry name" value="Iron_dep_repressor"/>
</dbReference>
<evidence type="ECO:0000259" key="6">
    <source>
        <dbReference type="Pfam" id="PF02742"/>
    </source>
</evidence>
<dbReference type="InterPro" id="IPR036390">
    <property type="entry name" value="WH_DNA-bd_sf"/>
</dbReference>
<evidence type="ECO:0000256" key="4">
    <source>
        <dbReference type="ARBA" id="ARBA00023163"/>
    </source>
</evidence>
<dbReference type="Pfam" id="PF01325">
    <property type="entry name" value="Fe_dep_repress"/>
    <property type="match status" value="1"/>
</dbReference>
<dbReference type="SUPFAM" id="SSF47979">
    <property type="entry name" value="Iron-dependent repressor protein, dimerization domain"/>
    <property type="match status" value="1"/>
</dbReference>
<gene>
    <name evidence="7" type="ORF">ENT52_03865</name>
</gene>
<evidence type="ECO:0000313" key="7">
    <source>
        <dbReference type="EMBL" id="HGT82845.1"/>
    </source>
</evidence>
<accession>A0A7J3M3B1</accession>
<feature type="domain" description="Iron dependent repressor metal binding and dimerisation" evidence="6">
    <location>
        <begin position="64"/>
        <end position="131"/>
    </location>
</feature>
<dbReference type="PANTHER" id="PTHR33238">
    <property type="entry name" value="IRON (METAL) DEPENDENT REPRESSOR, DTXR FAMILY"/>
    <property type="match status" value="1"/>
</dbReference>
<keyword evidence="2" id="KW-0805">Transcription regulation</keyword>
<dbReference type="GO" id="GO:0003677">
    <property type="term" value="F:DNA binding"/>
    <property type="evidence" value="ECO:0007669"/>
    <property type="project" value="UniProtKB-KW"/>
</dbReference>
<evidence type="ECO:0000256" key="1">
    <source>
        <dbReference type="ARBA" id="ARBA00007871"/>
    </source>
</evidence>
<name>A0A7J3M3B1_ARCFL</name>
<dbReference type="SMART" id="SM00529">
    <property type="entry name" value="HTH_DTXR"/>
    <property type="match status" value="1"/>
</dbReference>
<dbReference type="Gene3D" id="1.10.10.10">
    <property type="entry name" value="Winged helix-like DNA-binding domain superfamily/Winged helix DNA-binding domain"/>
    <property type="match status" value="1"/>
</dbReference>
<dbReference type="InterPro" id="IPR050536">
    <property type="entry name" value="DtxR_MntR_Metal-Reg"/>
</dbReference>
<sequence length="133" mass="15364">MFTMETEFIIKTLFIAWEKGEIVIGPSELAKKLEIPKSTAHKILTRMSKLGYGTYIEKKGFVLTEKGLKEGRRLIRRHRLIECLLEDIGIEKEFVCEEASRIDVEIGKEFERVIEKKYGKRVTCPCGKPIPSF</sequence>
<keyword evidence="4" id="KW-0804">Transcription</keyword>
<dbReference type="PANTHER" id="PTHR33238:SF7">
    <property type="entry name" value="IRON-DEPENDENT TRANSCRIPTIONAL REGULATOR"/>
    <property type="match status" value="1"/>
</dbReference>
<feature type="domain" description="HTH dtxR-type" evidence="5">
    <location>
        <begin position="1"/>
        <end position="60"/>
    </location>
</feature>
<evidence type="ECO:0000256" key="3">
    <source>
        <dbReference type="ARBA" id="ARBA00023125"/>
    </source>
</evidence>
<evidence type="ECO:0000256" key="2">
    <source>
        <dbReference type="ARBA" id="ARBA00023015"/>
    </source>
</evidence>
<organism evidence="7">
    <name type="scientific">Archaeoglobus fulgidus</name>
    <dbReference type="NCBI Taxonomy" id="2234"/>
    <lineage>
        <taxon>Archaea</taxon>
        <taxon>Methanobacteriati</taxon>
        <taxon>Methanobacteriota</taxon>
        <taxon>Archaeoglobi</taxon>
        <taxon>Archaeoglobales</taxon>
        <taxon>Archaeoglobaceae</taxon>
        <taxon>Archaeoglobus</taxon>
    </lineage>
</organism>
<dbReference type="GO" id="GO:0046983">
    <property type="term" value="F:protein dimerization activity"/>
    <property type="evidence" value="ECO:0007669"/>
    <property type="project" value="InterPro"/>
</dbReference>
<comment type="caution">
    <text evidence="7">The sequence shown here is derived from an EMBL/GenBank/DDBJ whole genome shotgun (WGS) entry which is preliminary data.</text>
</comment>
<dbReference type="Pfam" id="PF02742">
    <property type="entry name" value="Fe_dep_repr_C"/>
    <property type="match status" value="1"/>
</dbReference>
<keyword evidence="3" id="KW-0238">DNA-binding</keyword>
<dbReference type="GO" id="GO:0003700">
    <property type="term" value="F:DNA-binding transcription factor activity"/>
    <property type="evidence" value="ECO:0007669"/>
    <property type="project" value="InterPro"/>
</dbReference>
<dbReference type="SUPFAM" id="SSF46785">
    <property type="entry name" value="Winged helix' DNA-binding domain"/>
    <property type="match status" value="1"/>
</dbReference>
<reference evidence="7" key="1">
    <citation type="journal article" date="2020" name="mSystems">
        <title>Genome- and Community-Level Interaction Insights into Carbon Utilization and Element Cycling Functions of Hydrothermarchaeota in Hydrothermal Sediment.</title>
        <authorList>
            <person name="Zhou Z."/>
            <person name="Liu Y."/>
            <person name="Xu W."/>
            <person name="Pan J."/>
            <person name="Luo Z.H."/>
            <person name="Li M."/>
        </authorList>
    </citation>
    <scope>NUCLEOTIDE SEQUENCE [LARGE SCALE GENOMIC DNA]</scope>
    <source>
        <strain evidence="7">SpSt-587</strain>
    </source>
</reference>
<dbReference type="InterPro" id="IPR036421">
    <property type="entry name" value="Fe_dep_repressor_sf"/>
</dbReference>
<dbReference type="InterPro" id="IPR036388">
    <property type="entry name" value="WH-like_DNA-bd_sf"/>
</dbReference>
<dbReference type="InterPro" id="IPR001367">
    <property type="entry name" value="Fe_dep_repressor"/>
</dbReference>